<dbReference type="Proteomes" id="UP001143910">
    <property type="component" value="Unassembled WGS sequence"/>
</dbReference>
<sequence>MFEFVSYQGPALPKDKKVRSAIHLKAMQHNAALRKQRNGYARKNTRQIPQWMDMDGHPMTDIIKLTPPPQDPTTAVLSQRFPILTYAAPLTVLHVGFSNFCYSKSDFTCIGLTLSVLSKEPLCSGDLEKRRLFSHIPSRLEHIIRLGGKWCAYLDQASLPPYIKALQSLQEVLADEKRRMEPETLCAVELLGMFELLSGTRDGQKWKHHADGAARLFQMRGPDRFNTDFDLSLFITHAGSIISVAFLSGSDCFLAERQWMEVIETAVRNDPVIPSDQIHLVIQIWHQLVTGPNAFRKVEKFIRNPGTTQERSKIVSSLATGLGRLQEWAVASQRYTYGEGEDEWKGLAESAARMLHIDRLRIPALQQSITWCILQGTFLLCCMIKTRLLFALAPRQFGQAEVTCQAIARTIASAKDEPVTAESEKLMNGLFMSEVAWMSKAVLVSADAWADPSAVNEESNILHKSVFKKWCISMGREVDY</sequence>
<name>A0ACC1NR65_9HYPO</name>
<evidence type="ECO:0000313" key="2">
    <source>
        <dbReference type="Proteomes" id="UP001143910"/>
    </source>
</evidence>
<reference evidence="1" key="1">
    <citation type="submission" date="2022-08" db="EMBL/GenBank/DDBJ databases">
        <title>Genome Sequence of Lecanicillium fungicola.</title>
        <authorList>
            <person name="Buettner E."/>
        </authorList>
    </citation>
    <scope>NUCLEOTIDE SEQUENCE</scope>
    <source>
        <strain evidence="1">Babe33</strain>
    </source>
</reference>
<proteinExistence type="predicted"/>
<comment type="caution">
    <text evidence="1">The sequence shown here is derived from an EMBL/GenBank/DDBJ whole genome shotgun (WGS) entry which is preliminary data.</text>
</comment>
<protein>
    <submittedName>
        <fullName evidence="1">Uncharacterized protein</fullName>
    </submittedName>
</protein>
<accession>A0ACC1NR65</accession>
<dbReference type="EMBL" id="JANJQO010000132">
    <property type="protein sequence ID" value="KAJ2981409.1"/>
    <property type="molecule type" value="Genomic_DNA"/>
</dbReference>
<organism evidence="1 2">
    <name type="scientific">Zarea fungicola</name>
    <dbReference type="NCBI Taxonomy" id="93591"/>
    <lineage>
        <taxon>Eukaryota</taxon>
        <taxon>Fungi</taxon>
        <taxon>Dikarya</taxon>
        <taxon>Ascomycota</taxon>
        <taxon>Pezizomycotina</taxon>
        <taxon>Sordariomycetes</taxon>
        <taxon>Hypocreomycetidae</taxon>
        <taxon>Hypocreales</taxon>
        <taxon>Cordycipitaceae</taxon>
        <taxon>Zarea</taxon>
    </lineage>
</organism>
<evidence type="ECO:0000313" key="1">
    <source>
        <dbReference type="EMBL" id="KAJ2981409.1"/>
    </source>
</evidence>
<gene>
    <name evidence="1" type="ORF">NQ176_g2046</name>
</gene>
<keyword evidence="2" id="KW-1185">Reference proteome</keyword>